<keyword evidence="2" id="KW-1185">Reference proteome</keyword>
<feature type="non-terminal residue" evidence="1">
    <location>
        <position position="142"/>
    </location>
</feature>
<feature type="non-terminal residue" evidence="1">
    <location>
        <position position="1"/>
    </location>
</feature>
<dbReference type="Proteomes" id="UP000789901">
    <property type="component" value="Unassembled WGS sequence"/>
</dbReference>
<accession>A0ABN7XPD8</accession>
<evidence type="ECO:0000313" key="2">
    <source>
        <dbReference type="Proteomes" id="UP000789901"/>
    </source>
</evidence>
<evidence type="ECO:0000313" key="1">
    <source>
        <dbReference type="EMBL" id="CAG8857208.1"/>
    </source>
</evidence>
<proteinExistence type="predicted"/>
<dbReference type="EMBL" id="CAJVQB010168272">
    <property type="protein sequence ID" value="CAG8857208.1"/>
    <property type="molecule type" value="Genomic_DNA"/>
</dbReference>
<comment type="caution">
    <text evidence="1">The sequence shown here is derived from an EMBL/GenBank/DDBJ whole genome shotgun (WGS) entry which is preliminary data.</text>
</comment>
<organism evidence="1 2">
    <name type="scientific">Gigaspora margarita</name>
    <dbReference type="NCBI Taxonomy" id="4874"/>
    <lineage>
        <taxon>Eukaryota</taxon>
        <taxon>Fungi</taxon>
        <taxon>Fungi incertae sedis</taxon>
        <taxon>Mucoromycota</taxon>
        <taxon>Glomeromycotina</taxon>
        <taxon>Glomeromycetes</taxon>
        <taxon>Diversisporales</taxon>
        <taxon>Gigasporaceae</taxon>
        <taxon>Gigaspora</taxon>
    </lineage>
</organism>
<protein>
    <submittedName>
        <fullName evidence="1">28780_t:CDS:1</fullName>
    </submittedName>
</protein>
<sequence length="142" mass="17045">HWQYAHRQFRQRMRLTKGKGRRKGKRRVNKKVARKDSFEKNADDFNHVEYLSAADTVGLLQKSDLVRIATILDPRFKDFKWDNTGKKKDKSRKLLQIQYDFAKEYFYTRNVYSQPIQQTTSIHNCADDDDNFFKALEHKELD</sequence>
<gene>
    <name evidence="1" type="ORF">GMARGA_LOCUS46029</name>
</gene>
<name>A0ABN7XPD8_GIGMA</name>
<reference evidence="1 2" key="1">
    <citation type="submission" date="2021-06" db="EMBL/GenBank/DDBJ databases">
        <authorList>
            <person name="Kallberg Y."/>
            <person name="Tangrot J."/>
            <person name="Rosling A."/>
        </authorList>
    </citation>
    <scope>NUCLEOTIDE SEQUENCE [LARGE SCALE GENOMIC DNA]</scope>
    <source>
        <strain evidence="1 2">120-4 pot B 10/14</strain>
    </source>
</reference>